<gene>
    <name evidence="1" type="ORF">NPIL_532191</name>
</gene>
<proteinExistence type="predicted"/>
<dbReference type="EMBL" id="BMAW01080403">
    <property type="protein sequence ID" value="GFU19396.1"/>
    <property type="molecule type" value="Genomic_DNA"/>
</dbReference>
<dbReference type="Proteomes" id="UP000887013">
    <property type="component" value="Unassembled WGS sequence"/>
</dbReference>
<organism evidence="1 2">
    <name type="scientific">Nephila pilipes</name>
    <name type="common">Giant wood spider</name>
    <name type="synonym">Nephila maculata</name>
    <dbReference type="NCBI Taxonomy" id="299642"/>
    <lineage>
        <taxon>Eukaryota</taxon>
        <taxon>Metazoa</taxon>
        <taxon>Ecdysozoa</taxon>
        <taxon>Arthropoda</taxon>
        <taxon>Chelicerata</taxon>
        <taxon>Arachnida</taxon>
        <taxon>Araneae</taxon>
        <taxon>Araneomorphae</taxon>
        <taxon>Entelegynae</taxon>
        <taxon>Araneoidea</taxon>
        <taxon>Nephilidae</taxon>
        <taxon>Nephila</taxon>
    </lineage>
</organism>
<accession>A0A8X6UIU8</accession>
<evidence type="ECO:0000313" key="2">
    <source>
        <dbReference type="Proteomes" id="UP000887013"/>
    </source>
</evidence>
<evidence type="ECO:0000313" key="1">
    <source>
        <dbReference type="EMBL" id="GFU19396.1"/>
    </source>
</evidence>
<protein>
    <submittedName>
        <fullName evidence="1">Uncharacterized protein</fullName>
    </submittedName>
</protein>
<dbReference type="AlphaFoldDB" id="A0A8X6UIU8"/>
<reference evidence="1" key="1">
    <citation type="submission" date="2020-08" db="EMBL/GenBank/DDBJ databases">
        <title>Multicomponent nature underlies the extraordinary mechanical properties of spider dragline silk.</title>
        <authorList>
            <person name="Kono N."/>
            <person name="Nakamura H."/>
            <person name="Mori M."/>
            <person name="Yoshida Y."/>
            <person name="Ohtoshi R."/>
            <person name="Malay A.D."/>
            <person name="Moran D.A.P."/>
            <person name="Tomita M."/>
            <person name="Numata K."/>
            <person name="Arakawa K."/>
        </authorList>
    </citation>
    <scope>NUCLEOTIDE SEQUENCE</scope>
</reference>
<keyword evidence="2" id="KW-1185">Reference proteome</keyword>
<name>A0A8X6UIU8_NEPPI</name>
<comment type="caution">
    <text evidence="1">The sequence shown here is derived from an EMBL/GenBank/DDBJ whole genome shotgun (WGS) entry which is preliminary data.</text>
</comment>
<sequence>MVLRQVCCTLYGTVAFETDLYPNVALHSRVIMLSDMGQLSGLKLSRRVSQIDQSTFILSPSESYLQYSGLRRQPRRH</sequence>